<gene>
    <name evidence="2" type="ORF">AB205_0075510</name>
</gene>
<sequence length="77" mass="8498">RPTLIHRPGPECSESPECYLNTRVVSVLYGAERSDRQSSSAGEGDNARAMSGRDVTGRRRSTRKLREENNVCSDTGD</sequence>
<protein>
    <submittedName>
        <fullName evidence="2">Uncharacterized protein</fullName>
    </submittedName>
</protein>
<evidence type="ECO:0000313" key="2">
    <source>
        <dbReference type="EMBL" id="PIO40556.1"/>
    </source>
</evidence>
<dbReference type="AlphaFoldDB" id="A0A2G9SK54"/>
<name>A0A2G9SK54_AQUCT</name>
<reference evidence="3" key="1">
    <citation type="journal article" date="2017" name="Nat. Commun.">
        <title>The North American bullfrog draft genome provides insight into hormonal regulation of long noncoding RNA.</title>
        <authorList>
            <person name="Hammond S.A."/>
            <person name="Warren R.L."/>
            <person name="Vandervalk B.P."/>
            <person name="Kucuk E."/>
            <person name="Khan H."/>
            <person name="Gibb E.A."/>
            <person name="Pandoh P."/>
            <person name="Kirk H."/>
            <person name="Zhao Y."/>
            <person name="Jones M."/>
            <person name="Mungall A.J."/>
            <person name="Coope R."/>
            <person name="Pleasance S."/>
            <person name="Moore R.A."/>
            <person name="Holt R.A."/>
            <person name="Round J.M."/>
            <person name="Ohora S."/>
            <person name="Walle B.V."/>
            <person name="Veldhoen N."/>
            <person name="Helbing C.C."/>
            <person name="Birol I."/>
        </authorList>
    </citation>
    <scope>NUCLEOTIDE SEQUENCE [LARGE SCALE GENOMIC DNA]</scope>
</reference>
<evidence type="ECO:0000313" key="3">
    <source>
        <dbReference type="Proteomes" id="UP000228934"/>
    </source>
</evidence>
<feature type="region of interest" description="Disordered" evidence="1">
    <location>
        <begin position="31"/>
        <end position="77"/>
    </location>
</feature>
<evidence type="ECO:0000256" key="1">
    <source>
        <dbReference type="SAM" id="MobiDB-lite"/>
    </source>
</evidence>
<accession>A0A2G9SK54</accession>
<organism evidence="2 3">
    <name type="scientific">Aquarana catesbeiana</name>
    <name type="common">American bullfrog</name>
    <name type="synonym">Rana catesbeiana</name>
    <dbReference type="NCBI Taxonomy" id="8400"/>
    <lineage>
        <taxon>Eukaryota</taxon>
        <taxon>Metazoa</taxon>
        <taxon>Chordata</taxon>
        <taxon>Craniata</taxon>
        <taxon>Vertebrata</taxon>
        <taxon>Euteleostomi</taxon>
        <taxon>Amphibia</taxon>
        <taxon>Batrachia</taxon>
        <taxon>Anura</taxon>
        <taxon>Neobatrachia</taxon>
        <taxon>Ranoidea</taxon>
        <taxon>Ranidae</taxon>
        <taxon>Aquarana</taxon>
    </lineage>
</organism>
<dbReference type="EMBL" id="KV922964">
    <property type="protein sequence ID" value="PIO40556.1"/>
    <property type="molecule type" value="Genomic_DNA"/>
</dbReference>
<keyword evidence="3" id="KW-1185">Reference proteome</keyword>
<dbReference type="Proteomes" id="UP000228934">
    <property type="component" value="Unassembled WGS sequence"/>
</dbReference>
<proteinExistence type="predicted"/>
<feature type="non-terminal residue" evidence="2">
    <location>
        <position position="1"/>
    </location>
</feature>